<evidence type="ECO:0008006" key="3">
    <source>
        <dbReference type="Google" id="ProtNLM"/>
    </source>
</evidence>
<accession>A0ABT4TM57</accession>
<evidence type="ECO:0000313" key="2">
    <source>
        <dbReference type="Proteomes" id="UP001165685"/>
    </source>
</evidence>
<proteinExistence type="predicted"/>
<protein>
    <recommendedName>
        <fullName evidence="3">Lipocalin-like domain-containing protein</fullName>
    </recommendedName>
</protein>
<organism evidence="1 2">
    <name type="scientific">Nocardiopsis suaedae</name>
    <dbReference type="NCBI Taxonomy" id="3018444"/>
    <lineage>
        <taxon>Bacteria</taxon>
        <taxon>Bacillati</taxon>
        <taxon>Actinomycetota</taxon>
        <taxon>Actinomycetes</taxon>
        <taxon>Streptosporangiales</taxon>
        <taxon>Nocardiopsidaceae</taxon>
        <taxon>Nocardiopsis</taxon>
    </lineage>
</organism>
<dbReference type="Proteomes" id="UP001165685">
    <property type="component" value="Unassembled WGS sequence"/>
</dbReference>
<sequence>MPFPWLAGMRVTADRLNEHNPVFVLKGSDEERTSTSTPADDPNLTLNVADGVWRIEASLDYAGESGSGGLRVDWNLSGGATVHAIRRVQGPESGATDRNAQLMRSAVHGDTTDITYGNTATSSLRSYAREEITVEGPGTVTLRWAQITSSSSPTTLAAGSYLLAKRVA</sequence>
<dbReference type="EMBL" id="JAQFWP010000024">
    <property type="protein sequence ID" value="MDA2805696.1"/>
    <property type="molecule type" value="Genomic_DNA"/>
</dbReference>
<comment type="caution">
    <text evidence="1">The sequence shown here is derived from an EMBL/GenBank/DDBJ whole genome shotgun (WGS) entry which is preliminary data.</text>
</comment>
<keyword evidence="2" id="KW-1185">Reference proteome</keyword>
<dbReference type="RefSeq" id="WP_270678349.1">
    <property type="nucleotide sequence ID" value="NZ_JAQFWP010000024.1"/>
</dbReference>
<gene>
    <name evidence="1" type="ORF">O4U47_14350</name>
</gene>
<evidence type="ECO:0000313" key="1">
    <source>
        <dbReference type="EMBL" id="MDA2805696.1"/>
    </source>
</evidence>
<reference evidence="1" key="1">
    <citation type="submission" date="2023-01" db="EMBL/GenBank/DDBJ databases">
        <title>Draft genome sequence of Nocardiopsis sp. LSu2-4 isolated from halophytes.</title>
        <authorList>
            <person name="Duangmal K."/>
            <person name="Chantavorakit T."/>
        </authorList>
    </citation>
    <scope>NUCLEOTIDE SEQUENCE</scope>
    <source>
        <strain evidence="1">LSu2-4</strain>
    </source>
</reference>
<name>A0ABT4TM57_9ACTN</name>